<evidence type="ECO:0000256" key="3">
    <source>
        <dbReference type="ARBA" id="ARBA00007168"/>
    </source>
</evidence>
<accession>A0A432ZZF8</accession>
<comment type="caution">
    <text evidence="9">The sequence shown here is derived from an EMBL/GenBank/DDBJ whole genome shotgun (WGS) entry which is preliminary data.</text>
</comment>
<evidence type="ECO:0000256" key="8">
    <source>
        <dbReference type="RuleBase" id="RU368066"/>
    </source>
</evidence>
<protein>
    <recommendedName>
        <fullName evidence="4 8">Protein PNS1</fullName>
    </recommendedName>
</protein>
<feature type="transmembrane region" description="Helical" evidence="8">
    <location>
        <begin position="115"/>
        <end position="135"/>
    </location>
</feature>
<reference evidence="9 10" key="1">
    <citation type="journal article" date="2018" name="New Phytol.">
        <title>Phylogenomics of Endogonaceae and evolution of mycorrhizas within Mucoromycota.</title>
        <authorList>
            <person name="Chang Y."/>
            <person name="Desiro A."/>
            <person name="Na H."/>
            <person name="Sandor L."/>
            <person name="Lipzen A."/>
            <person name="Clum A."/>
            <person name="Barry K."/>
            <person name="Grigoriev I.V."/>
            <person name="Martin F.M."/>
            <person name="Stajich J.E."/>
            <person name="Smith M.E."/>
            <person name="Bonito G."/>
            <person name="Spatafora J.W."/>
        </authorList>
    </citation>
    <scope>NUCLEOTIDE SEQUENCE [LARGE SCALE GENOMIC DNA]</scope>
    <source>
        <strain evidence="9 10">GMNB39</strain>
    </source>
</reference>
<evidence type="ECO:0000256" key="6">
    <source>
        <dbReference type="ARBA" id="ARBA00022989"/>
    </source>
</evidence>
<evidence type="ECO:0000256" key="2">
    <source>
        <dbReference type="ARBA" id="ARBA00004141"/>
    </source>
</evidence>
<gene>
    <name evidence="9" type="ORF">BC936DRAFT_143088</name>
</gene>
<feature type="transmembrane region" description="Helical" evidence="8">
    <location>
        <begin position="12"/>
        <end position="41"/>
    </location>
</feature>
<evidence type="ECO:0000256" key="1">
    <source>
        <dbReference type="ARBA" id="ARBA00002957"/>
    </source>
</evidence>
<feature type="transmembrane region" description="Helical" evidence="8">
    <location>
        <begin position="147"/>
        <end position="165"/>
    </location>
</feature>
<dbReference type="AlphaFoldDB" id="A0A432ZZF8"/>
<evidence type="ECO:0000256" key="5">
    <source>
        <dbReference type="ARBA" id="ARBA00022692"/>
    </source>
</evidence>
<dbReference type="GO" id="GO:0022857">
    <property type="term" value="F:transmembrane transporter activity"/>
    <property type="evidence" value="ECO:0007669"/>
    <property type="project" value="UniProtKB-UniRule"/>
</dbReference>
<proteinExistence type="inferred from homology"/>
<feature type="transmembrane region" description="Helical" evidence="8">
    <location>
        <begin position="263"/>
        <end position="289"/>
    </location>
</feature>
<comment type="caution">
    <text evidence="8">Lacks conserved residue(s) required for the propagation of feature annotation.</text>
</comment>
<name>A0A432ZZF8_9FUNG</name>
<dbReference type="EMBL" id="RBNI01025266">
    <property type="protein sequence ID" value="RUO95850.1"/>
    <property type="molecule type" value="Genomic_DNA"/>
</dbReference>
<organism evidence="9 10">
    <name type="scientific">Jimgerdemannia flammicorona</name>
    <dbReference type="NCBI Taxonomy" id="994334"/>
    <lineage>
        <taxon>Eukaryota</taxon>
        <taxon>Fungi</taxon>
        <taxon>Fungi incertae sedis</taxon>
        <taxon>Mucoromycota</taxon>
        <taxon>Mucoromycotina</taxon>
        <taxon>Endogonomycetes</taxon>
        <taxon>Endogonales</taxon>
        <taxon>Endogonaceae</taxon>
        <taxon>Jimgerdemannia</taxon>
    </lineage>
</organism>
<keyword evidence="10" id="KW-1185">Reference proteome</keyword>
<dbReference type="PANTHER" id="PTHR12385:SF4">
    <property type="entry name" value="PROTEIN PNS1"/>
    <property type="match status" value="1"/>
</dbReference>
<dbReference type="OrthoDB" id="44736at2759"/>
<feature type="transmembrane region" description="Helical" evidence="8">
    <location>
        <begin position="75"/>
        <end position="94"/>
    </location>
</feature>
<dbReference type="GO" id="GO:0005886">
    <property type="term" value="C:plasma membrane"/>
    <property type="evidence" value="ECO:0007669"/>
    <property type="project" value="UniProtKB-SubCell"/>
</dbReference>
<dbReference type="Proteomes" id="UP000268093">
    <property type="component" value="Unassembled WGS sequence"/>
</dbReference>
<evidence type="ECO:0000256" key="4">
    <source>
        <dbReference type="ARBA" id="ARBA00015388"/>
    </source>
</evidence>
<evidence type="ECO:0000313" key="10">
    <source>
        <dbReference type="Proteomes" id="UP000268093"/>
    </source>
</evidence>
<keyword evidence="7 8" id="KW-0472">Membrane</keyword>
<keyword evidence="6 8" id="KW-1133">Transmembrane helix</keyword>
<dbReference type="Pfam" id="PF04515">
    <property type="entry name" value="Choline_transpo"/>
    <property type="match status" value="2"/>
</dbReference>
<evidence type="ECO:0000313" key="9">
    <source>
        <dbReference type="EMBL" id="RUO95850.1"/>
    </source>
</evidence>
<dbReference type="InterPro" id="IPR007603">
    <property type="entry name" value="Choline_transptr-like"/>
</dbReference>
<keyword evidence="5 8" id="KW-0812">Transmembrane</keyword>
<evidence type="ECO:0000256" key="7">
    <source>
        <dbReference type="ARBA" id="ARBA00023136"/>
    </source>
</evidence>
<comment type="similarity">
    <text evidence="3 8">Belongs to the CTL (choline transporter-like) family.</text>
</comment>
<comment type="function">
    <text evidence="1 8">Probably involved in transport through the plasma membrane.</text>
</comment>
<dbReference type="PANTHER" id="PTHR12385">
    <property type="entry name" value="CHOLINE TRANSPORTER-LIKE (SLC FAMILY 44)"/>
    <property type="match status" value="1"/>
</dbReference>
<comment type="subcellular location">
    <subcellularLocation>
        <location evidence="8">Cell membrane</location>
        <topology evidence="8">Multi-pass membrane protein</topology>
    </subcellularLocation>
    <subcellularLocation>
        <location evidence="2">Membrane</location>
        <topology evidence="2">Multi-pass membrane protein</topology>
    </subcellularLocation>
</comment>
<feature type="transmembrane region" description="Helical" evidence="8">
    <location>
        <begin position="223"/>
        <end position="243"/>
    </location>
</feature>
<sequence length="312" mass="34595">MLRTVTSITRLYPATLVMAFLSLLFQTAYNFLFIFTVIGCYQVYYPGPQDSATRLNVVVVFLIFSFYWTTQVIFYVTHTTVAGVFASYYFLTGLGQQAPRNPTAASFRRAMTTSFGSICFGALFVAVLNLIRALLYDAQQQVDTPCAAFVLCLVQCCLGYIQALLEYFNYYAYTQVAIYGKDFCTAAKVRTMEPSACQHQENASDTWTLIKDRGIEAIINDNLTGGILTGVLTALFGYLYLVITRPAYNAGGNLTPVLVLISFLLGISMFGTVATVIQSGVATTFVCLAEDPEALRRTKPELYEMVRSNPFV</sequence>